<dbReference type="KEGG" id="bvz:BRAD3257_7516"/>
<accession>A0A2U3Q9Y3</accession>
<organism evidence="1 2">
    <name type="scientific">Bradyrhizobium vignae</name>
    <dbReference type="NCBI Taxonomy" id="1549949"/>
    <lineage>
        <taxon>Bacteria</taxon>
        <taxon>Pseudomonadati</taxon>
        <taxon>Pseudomonadota</taxon>
        <taxon>Alphaproteobacteria</taxon>
        <taxon>Hyphomicrobiales</taxon>
        <taxon>Nitrobacteraceae</taxon>
        <taxon>Bradyrhizobium</taxon>
    </lineage>
</organism>
<sequence>MQFCLWVLHGATIPKAATNTMFRAIDILPDHVDARVQPLVRRVSESLRADHEGVTAG</sequence>
<gene>
    <name evidence="1" type="ORF">BRAD3257_7516</name>
</gene>
<evidence type="ECO:0000313" key="2">
    <source>
        <dbReference type="Proteomes" id="UP000246085"/>
    </source>
</evidence>
<reference evidence="1 2" key="1">
    <citation type="submission" date="2018-03" db="EMBL/GenBank/DDBJ databases">
        <authorList>
            <person name="Gully D."/>
        </authorList>
    </citation>
    <scope>NUCLEOTIDE SEQUENCE [LARGE SCALE GENOMIC DNA]</scope>
    <source>
        <strain evidence="1">ORS3257</strain>
    </source>
</reference>
<evidence type="ECO:0000313" key="1">
    <source>
        <dbReference type="EMBL" id="SPP98224.1"/>
    </source>
</evidence>
<dbReference type="EMBL" id="LS398110">
    <property type="protein sequence ID" value="SPP98224.1"/>
    <property type="molecule type" value="Genomic_DNA"/>
</dbReference>
<dbReference type="Proteomes" id="UP000246085">
    <property type="component" value="Chromosome BRAD3257"/>
</dbReference>
<dbReference type="AlphaFoldDB" id="A0A2U3Q9Y3"/>
<name>A0A2U3Q9Y3_9BRAD</name>
<proteinExistence type="predicted"/>
<protein>
    <submittedName>
        <fullName evidence="1">Uncharacterized protein</fullName>
    </submittedName>
</protein>